<proteinExistence type="predicted"/>
<feature type="domain" description="TonB-dependent transporter Oar-like beta-barrel" evidence="4">
    <location>
        <begin position="1"/>
        <end position="113"/>
    </location>
</feature>
<dbReference type="EMBL" id="AUZX01011820">
    <property type="protein sequence ID" value="EQD41823.1"/>
    <property type="molecule type" value="Genomic_DNA"/>
</dbReference>
<dbReference type="AlphaFoldDB" id="T0Z9W1"/>
<dbReference type="Pfam" id="PF25183">
    <property type="entry name" value="OMP_b-brl_4"/>
    <property type="match status" value="1"/>
</dbReference>
<evidence type="ECO:0000256" key="2">
    <source>
        <dbReference type="ARBA" id="ARBA00023136"/>
    </source>
</evidence>
<feature type="non-terminal residue" evidence="5">
    <location>
        <position position="113"/>
    </location>
</feature>
<dbReference type="InterPro" id="IPR036942">
    <property type="entry name" value="Beta-barrel_TonB_sf"/>
</dbReference>
<dbReference type="GO" id="GO:0009279">
    <property type="term" value="C:cell outer membrane"/>
    <property type="evidence" value="ECO:0007669"/>
    <property type="project" value="UniProtKB-SubCell"/>
</dbReference>
<protein>
    <submittedName>
        <fullName evidence="5">TonB-dependent receptor, plug</fullName>
    </submittedName>
</protein>
<reference evidence="5" key="2">
    <citation type="journal article" date="2014" name="ISME J.">
        <title>Microbial stratification in low pH oxic and suboxic macroscopic growths along an acid mine drainage.</title>
        <authorList>
            <person name="Mendez-Garcia C."/>
            <person name="Mesa V."/>
            <person name="Sprenger R.R."/>
            <person name="Richter M."/>
            <person name="Diez M.S."/>
            <person name="Solano J."/>
            <person name="Bargiela R."/>
            <person name="Golyshina O.V."/>
            <person name="Manteca A."/>
            <person name="Ramos J.L."/>
            <person name="Gallego J.R."/>
            <person name="Llorente I."/>
            <person name="Martins Dos Santos V.A."/>
            <person name="Jensen O.N."/>
            <person name="Pelaez A.I."/>
            <person name="Sanchez J."/>
            <person name="Ferrer M."/>
        </authorList>
    </citation>
    <scope>NUCLEOTIDE SEQUENCE</scope>
</reference>
<comment type="caution">
    <text evidence="5">The sequence shown here is derived from an EMBL/GenBank/DDBJ whole genome shotgun (WGS) entry which is preliminary data.</text>
</comment>
<gene>
    <name evidence="5" type="ORF">B1A_16079</name>
</gene>
<name>T0Z9W1_9ZZZZ</name>
<accession>T0Z9W1</accession>
<dbReference type="Gene3D" id="2.40.170.20">
    <property type="entry name" value="TonB-dependent receptor, beta-barrel domain"/>
    <property type="match status" value="1"/>
</dbReference>
<dbReference type="SUPFAM" id="SSF56935">
    <property type="entry name" value="Porins"/>
    <property type="match status" value="1"/>
</dbReference>
<organism evidence="5">
    <name type="scientific">mine drainage metagenome</name>
    <dbReference type="NCBI Taxonomy" id="410659"/>
    <lineage>
        <taxon>unclassified sequences</taxon>
        <taxon>metagenomes</taxon>
        <taxon>ecological metagenomes</taxon>
    </lineage>
</organism>
<keyword evidence="5" id="KW-0675">Receptor</keyword>
<reference evidence="5" key="1">
    <citation type="submission" date="2013-08" db="EMBL/GenBank/DDBJ databases">
        <authorList>
            <person name="Mendez C."/>
            <person name="Richter M."/>
            <person name="Ferrer M."/>
            <person name="Sanchez J."/>
        </authorList>
    </citation>
    <scope>NUCLEOTIDE SEQUENCE</scope>
</reference>
<evidence type="ECO:0000256" key="3">
    <source>
        <dbReference type="ARBA" id="ARBA00023237"/>
    </source>
</evidence>
<dbReference type="InterPro" id="IPR057601">
    <property type="entry name" value="Oar-like_b-barrel"/>
</dbReference>
<evidence type="ECO:0000313" key="5">
    <source>
        <dbReference type="EMBL" id="EQD41823.1"/>
    </source>
</evidence>
<keyword evidence="3" id="KW-0998">Cell outer membrane</keyword>
<sequence length="113" mass="12745">MTWEHGNHVTKAGAQLLQYRQDFFTPGNLGGALGQFSYNGNYTSGPSGSYPFADFVVNDSSQAQLSGVSAPFAQRQWRQAYYVQDDWKVLPSLTLNLGLRYAYDQPIYETHNR</sequence>
<keyword evidence="2" id="KW-0472">Membrane</keyword>
<evidence type="ECO:0000259" key="4">
    <source>
        <dbReference type="Pfam" id="PF25183"/>
    </source>
</evidence>
<comment type="subcellular location">
    <subcellularLocation>
        <location evidence="1">Cell outer membrane</location>
    </subcellularLocation>
</comment>
<evidence type="ECO:0000256" key="1">
    <source>
        <dbReference type="ARBA" id="ARBA00004442"/>
    </source>
</evidence>